<accession>A0ABU5MTQ2</accession>
<dbReference type="EMBL" id="JARVCO010000002">
    <property type="protein sequence ID" value="MDZ8117604.1"/>
    <property type="molecule type" value="Genomic_DNA"/>
</dbReference>
<name>A0ABU5MTQ2_9BACT</name>
<dbReference type="InterPro" id="IPR026569">
    <property type="entry name" value="Ribosomal_bL28"/>
</dbReference>
<evidence type="ECO:0000256" key="1">
    <source>
        <dbReference type="ARBA" id="ARBA00008760"/>
    </source>
</evidence>
<reference evidence="6 7" key="1">
    <citation type="journal article" date="2024" name="Appl. Environ. Microbiol.">
        <title>Pontiella agarivorans sp. nov., a novel marine anaerobic bacterium capable of degrading macroalgal polysaccharides and fixing nitrogen.</title>
        <authorList>
            <person name="Liu N."/>
            <person name="Kivenson V."/>
            <person name="Peng X."/>
            <person name="Cui Z."/>
            <person name="Lankiewicz T.S."/>
            <person name="Gosselin K.M."/>
            <person name="English C.J."/>
            <person name="Blair E.M."/>
            <person name="O'Malley M.A."/>
            <person name="Valentine D.L."/>
        </authorList>
    </citation>
    <scope>NUCLEOTIDE SEQUENCE [LARGE SCALE GENOMIC DNA]</scope>
    <source>
        <strain evidence="6 7">NLcol2</strain>
    </source>
</reference>
<organism evidence="6 7">
    <name type="scientific">Pontiella agarivorans</name>
    <dbReference type="NCBI Taxonomy" id="3038953"/>
    <lineage>
        <taxon>Bacteria</taxon>
        <taxon>Pseudomonadati</taxon>
        <taxon>Kiritimatiellota</taxon>
        <taxon>Kiritimatiellia</taxon>
        <taxon>Kiritimatiellales</taxon>
        <taxon>Pontiellaceae</taxon>
        <taxon>Pontiella</taxon>
    </lineage>
</organism>
<dbReference type="SUPFAM" id="SSF143800">
    <property type="entry name" value="L28p-like"/>
    <property type="match status" value="1"/>
</dbReference>
<dbReference type="InterPro" id="IPR034704">
    <property type="entry name" value="Ribosomal_bL28/bL31-like_sf"/>
</dbReference>
<dbReference type="PANTHER" id="PTHR39080">
    <property type="entry name" value="50S RIBOSOMAL PROTEIN L28"/>
    <property type="match status" value="1"/>
</dbReference>
<dbReference type="Gene3D" id="2.30.170.40">
    <property type="entry name" value="Ribosomal protein L28/L24"/>
    <property type="match status" value="1"/>
</dbReference>
<dbReference type="InterPro" id="IPR037147">
    <property type="entry name" value="Ribosomal_bL28_sf"/>
</dbReference>
<evidence type="ECO:0000313" key="7">
    <source>
        <dbReference type="Proteomes" id="UP001290861"/>
    </source>
</evidence>
<keyword evidence="7" id="KW-1185">Reference proteome</keyword>
<dbReference type="PANTHER" id="PTHR39080:SF1">
    <property type="entry name" value="LARGE RIBOSOMAL SUBUNIT PROTEIN BL28A"/>
    <property type="match status" value="1"/>
</dbReference>
<dbReference type="Proteomes" id="UP001290861">
    <property type="component" value="Unassembled WGS sequence"/>
</dbReference>
<comment type="similarity">
    <text evidence="1 5">Belongs to the bacterial ribosomal protein bL28 family.</text>
</comment>
<sequence>MGRECAVTGKKTTVGRRIVRKGLSKKKGGIGLHVTSATKRKFKPNLQRVKIRTENGTVKRVWVSTKALRSGAVKKA</sequence>
<keyword evidence="2 5" id="KW-0689">Ribosomal protein</keyword>
<evidence type="ECO:0000256" key="5">
    <source>
        <dbReference type="HAMAP-Rule" id="MF_00373"/>
    </source>
</evidence>
<evidence type="ECO:0000256" key="4">
    <source>
        <dbReference type="ARBA" id="ARBA00035174"/>
    </source>
</evidence>
<dbReference type="InterPro" id="IPR050096">
    <property type="entry name" value="Bacterial_rp_bL28"/>
</dbReference>
<evidence type="ECO:0000313" key="6">
    <source>
        <dbReference type="EMBL" id="MDZ8117604.1"/>
    </source>
</evidence>
<comment type="caution">
    <text evidence="6">The sequence shown here is derived from an EMBL/GenBank/DDBJ whole genome shotgun (WGS) entry which is preliminary data.</text>
</comment>
<dbReference type="Pfam" id="PF00830">
    <property type="entry name" value="Ribosomal_L28"/>
    <property type="match status" value="1"/>
</dbReference>
<protein>
    <recommendedName>
        <fullName evidence="4 5">Large ribosomal subunit protein bL28</fullName>
    </recommendedName>
</protein>
<dbReference type="GO" id="GO:0005840">
    <property type="term" value="C:ribosome"/>
    <property type="evidence" value="ECO:0007669"/>
    <property type="project" value="UniProtKB-KW"/>
</dbReference>
<dbReference type="HAMAP" id="MF_00373">
    <property type="entry name" value="Ribosomal_bL28"/>
    <property type="match status" value="1"/>
</dbReference>
<gene>
    <name evidence="5 6" type="primary">rpmB</name>
    <name evidence="6" type="ORF">P9H32_03115</name>
</gene>
<dbReference type="NCBIfam" id="TIGR00009">
    <property type="entry name" value="L28"/>
    <property type="match status" value="1"/>
</dbReference>
<proteinExistence type="inferred from homology"/>
<keyword evidence="3 5" id="KW-0687">Ribonucleoprotein</keyword>
<dbReference type="RefSeq" id="WP_130594722.1">
    <property type="nucleotide sequence ID" value="NZ_JARVCO010000002.1"/>
</dbReference>
<dbReference type="InterPro" id="IPR001383">
    <property type="entry name" value="Ribosomal_bL28_bact-type"/>
</dbReference>
<evidence type="ECO:0000256" key="2">
    <source>
        <dbReference type="ARBA" id="ARBA00022980"/>
    </source>
</evidence>
<evidence type="ECO:0000256" key="3">
    <source>
        <dbReference type="ARBA" id="ARBA00023274"/>
    </source>
</evidence>